<dbReference type="KEGG" id="hac:Hac_0253"/>
<keyword evidence="2" id="KW-0472">Membrane</keyword>
<proteinExistence type="predicted"/>
<feature type="transmembrane region" description="Helical" evidence="2">
    <location>
        <begin position="6"/>
        <end position="31"/>
    </location>
</feature>
<dbReference type="EMBL" id="AM260522">
    <property type="protein sequence ID" value="CAJ99099.1"/>
    <property type="molecule type" value="Genomic_DNA"/>
</dbReference>
<feature type="region of interest" description="Disordered" evidence="1">
    <location>
        <begin position="154"/>
        <end position="176"/>
    </location>
</feature>
<keyword evidence="2" id="KW-1133">Transmembrane helix</keyword>
<dbReference type="AlphaFoldDB" id="Q17Z27"/>
<keyword evidence="4" id="KW-1185">Reference proteome</keyword>
<gene>
    <name evidence="3" type="ordered locus">Hac_0253</name>
</gene>
<evidence type="ECO:0000256" key="2">
    <source>
        <dbReference type="SAM" id="Phobius"/>
    </source>
</evidence>
<evidence type="ECO:0000256" key="1">
    <source>
        <dbReference type="SAM" id="MobiDB-lite"/>
    </source>
</evidence>
<feature type="transmembrane region" description="Helical" evidence="2">
    <location>
        <begin position="127"/>
        <end position="145"/>
    </location>
</feature>
<dbReference type="STRING" id="382638.Hac_0253"/>
<sequence>MSGRVFSAIFSFILWVILCFPFIFTVVALIFNHSFGFVRSDLALGTFALGGLALQIVWFFFSFLLWVILTVWCCLVMHSDQRQEDIEQLINVINGIAKANSGNSLCQETQQTNTNQTNDNETEGTRIFISLVIFFLAIILLVIFFRKGEYQSSNNQRIDSKNPSHKHYNKNSNRSN</sequence>
<feature type="transmembrane region" description="Helical" evidence="2">
    <location>
        <begin position="43"/>
        <end position="69"/>
    </location>
</feature>
<reference evidence="3 4" key="1">
    <citation type="journal article" date="2006" name="PLoS Genet.">
        <title>Who ate whom? Adaptive Helicobacter genomic changes that accompanied a host jump from early humans to large felines.</title>
        <authorList>
            <person name="Eppinger M."/>
            <person name="Baar C."/>
            <person name="Linz B."/>
            <person name="Raddatz G."/>
            <person name="Lanz C."/>
            <person name="Keller H."/>
            <person name="Morelli G."/>
            <person name="Gressmann H."/>
            <person name="Achtman M."/>
            <person name="Schuster S.C."/>
        </authorList>
    </citation>
    <scope>NUCLEOTIDE SEQUENCE [LARGE SCALE GENOMIC DNA]</scope>
    <source>
        <strain evidence="3 4">Sheeba</strain>
    </source>
</reference>
<name>Q17Z27_HELAH</name>
<dbReference type="Proteomes" id="UP000000775">
    <property type="component" value="Chromosome"/>
</dbReference>
<evidence type="ECO:0008006" key="5">
    <source>
        <dbReference type="Google" id="ProtNLM"/>
    </source>
</evidence>
<protein>
    <recommendedName>
        <fullName evidence="5">Transmembrane protein</fullName>
    </recommendedName>
</protein>
<organism evidence="3 4">
    <name type="scientific">Helicobacter acinonychis (strain Sheeba)</name>
    <dbReference type="NCBI Taxonomy" id="382638"/>
    <lineage>
        <taxon>Bacteria</taxon>
        <taxon>Pseudomonadati</taxon>
        <taxon>Campylobacterota</taxon>
        <taxon>Epsilonproteobacteria</taxon>
        <taxon>Campylobacterales</taxon>
        <taxon>Helicobacteraceae</taxon>
        <taxon>Helicobacter</taxon>
    </lineage>
</organism>
<dbReference type="HOGENOM" id="CLU_1358870_0_0_7"/>
<evidence type="ECO:0000313" key="3">
    <source>
        <dbReference type="EMBL" id="CAJ99099.1"/>
    </source>
</evidence>
<evidence type="ECO:0000313" key="4">
    <source>
        <dbReference type="Proteomes" id="UP000000775"/>
    </source>
</evidence>
<accession>Q17Z27</accession>
<keyword evidence="2" id="KW-0812">Transmembrane</keyword>